<dbReference type="PANTHER" id="PTHR37953">
    <property type="entry name" value="UPF0127 PROTEIN MJ1496"/>
    <property type="match status" value="1"/>
</dbReference>
<evidence type="ECO:0000313" key="2">
    <source>
        <dbReference type="Proteomes" id="UP000177117"/>
    </source>
</evidence>
<dbReference type="PANTHER" id="PTHR37953:SF1">
    <property type="entry name" value="UPF0127 PROTEIN MJ1496"/>
    <property type="match status" value="1"/>
</dbReference>
<accession>A0A1F8EG47</accession>
<dbReference type="AlphaFoldDB" id="A0A1F8EG47"/>
<evidence type="ECO:0000313" key="1">
    <source>
        <dbReference type="EMBL" id="OGM99802.1"/>
    </source>
</evidence>
<dbReference type="Gene3D" id="2.60.120.1140">
    <property type="entry name" value="Protein of unknown function DUF192"/>
    <property type="match status" value="1"/>
</dbReference>
<sequence length="156" mass="17694">MFKGALLIVIFGLILLSVTSYFFFMDEAPKTAEYQSSELSEKVISINNAPLTVEVVDEPHEQVQGLSDRDSLDRDHGMLFVFSQPSKPGFWMKDMRFSLDLIWIDENGTITEITPNVSPDTFPQTFFPAFPVKYVLEVNAGWSKDNSIQTGDKIEF</sequence>
<dbReference type="Proteomes" id="UP000177117">
    <property type="component" value="Unassembled WGS sequence"/>
</dbReference>
<dbReference type="InterPro" id="IPR038695">
    <property type="entry name" value="Saro_0823-like_sf"/>
</dbReference>
<protein>
    <recommendedName>
        <fullName evidence="3">DUF192 domain-containing protein</fullName>
    </recommendedName>
</protein>
<dbReference type="EMBL" id="MGJD01000035">
    <property type="protein sequence ID" value="OGM99802.1"/>
    <property type="molecule type" value="Genomic_DNA"/>
</dbReference>
<organism evidence="1 2">
    <name type="scientific">Candidatus Yanofskybacteria bacterium RIFCSPHIGHO2_01_FULL_41_53</name>
    <dbReference type="NCBI Taxonomy" id="1802663"/>
    <lineage>
        <taxon>Bacteria</taxon>
        <taxon>Candidatus Yanofskyibacteriota</taxon>
    </lineage>
</organism>
<proteinExistence type="predicted"/>
<gene>
    <name evidence="1" type="ORF">A2650_05030</name>
</gene>
<dbReference type="InterPro" id="IPR003795">
    <property type="entry name" value="DUF192"/>
</dbReference>
<reference evidence="1 2" key="1">
    <citation type="journal article" date="2016" name="Nat. Commun.">
        <title>Thousands of microbial genomes shed light on interconnected biogeochemical processes in an aquifer system.</title>
        <authorList>
            <person name="Anantharaman K."/>
            <person name="Brown C.T."/>
            <person name="Hug L.A."/>
            <person name="Sharon I."/>
            <person name="Castelle C.J."/>
            <person name="Probst A.J."/>
            <person name="Thomas B.C."/>
            <person name="Singh A."/>
            <person name="Wilkins M.J."/>
            <person name="Karaoz U."/>
            <person name="Brodie E.L."/>
            <person name="Williams K.H."/>
            <person name="Hubbard S.S."/>
            <person name="Banfield J.F."/>
        </authorList>
    </citation>
    <scope>NUCLEOTIDE SEQUENCE [LARGE SCALE GENOMIC DNA]</scope>
</reference>
<dbReference type="Pfam" id="PF02643">
    <property type="entry name" value="DUF192"/>
    <property type="match status" value="1"/>
</dbReference>
<name>A0A1F8EG47_9BACT</name>
<evidence type="ECO:0008006" key="3">
    <source>
        <dbReference type="Google" id="ProtNLM"/>
    </source>
</evidence>
<comment type="caution">
    <text evidence="1">The sequence shown here is derived from an EMBL/GenBank/DDBJ whole genome shotgun (WGS) entry which is preliminary data.</text>
</comment>